<dbReference type="InterPro" id="IPR051333">
    <property type="entry name" value="CLIP_Serine_Protease"/>
</dbReference>
<dbReference type="InterPro" id="IPR043504">
    <property type="entry name" value="Peptidase_S1_PA_chymotrypsin"/>
</dbReference>
<evidence type="ECO:0000313" key="12">
    <source>
        <dbReference type="RefSeq" id="XP_023161679.1"/>
    </source>
</evidence>
<keyword evidence="7" id="KW-0865">Zymogen</keyword>
<evidence type="ECO:0000259" key="10">
    <source>
        <dbReference type="PROSITE" id="PS50240"/>
    </source>
</evidence>
<dbReference type="Proteomes" id="UP000504633">
    <property type="component" value="Unplaced"/>
</dbReference>
<keyword evidence="11" id="KW-1185">Reference proteome</keyword>
<keyword evidence="3 12" id="KW-0645">Protease</keyword>
<keyword evidence="6" id="KW-0720">Serine protease</keyword>
<dbReference type="GO" id="GO:0004252">
    <property type="term" value="F:serine-type endopeptidase activity"/>
    <property type="evidence" value="ECO:0007669"/>
    <property type="project" value="InterPro"/>
</dbReference>
<evidence type="ECO:0000256" key="8">
    <source>
        <dbReference type="ARBA" id="ARBA00023157"/>
    </source>
</evidence>
<feature type="chain" id="PRO_5026666215" evidence="9">
    <location>
        <begin position="23"/>
        <end position="499"/>
    </location>
</feature>
<dbReference type="Gene3D" id="2.40.10.10">
    <property type="entry name" value="Trypsin-like serine proteases"/>
    <property type="match status" value="1"/>
</dbReference>
<evidence type="ECO:0000256" key="1">
    <source>
        <dbReference type="ARBA" id="ARBA00004613"/>
    </source>
</evidence>
<comment type="subcellular location">
    <subcellularLocation>
        <location evidence="1">Secreted</location>
    </subcellularLocation>
</comment>
<dbReference type="AlphaFoldDB" id="A0A6J1L9G2"/>
<accession>A0A6J1L9G2</accession>
<keyword evidence="2" id="KW-0964">Secreted</keyword>
<dbReference type="OMA" id="NSQGHGP"/>
<evidence type="ECO:0000256" key="4">
    <source>
        <dbReference type="ARBA" id="ARBA00022729"/>
    </source>
</evidence>
<protein>
    <submittedName>
        <fullName evidence="12">Brain-specific serine protease 4</fullName>
    </submittedName>
</protein>
<dbReference type="CDD" id="cd00190">
    <property type="entry name" value="Tryp_SPc"/>
    <property type="match status" value="1"/>
</dbReference>
<evidence type="ECO:0000256" key="2">
    <source>
        <dbReference type="ARBA" id="ARBA00022525"/>
    </source>
</evidence>
<sequence>MGIVSQTLRFAVLALCLRIALTQRLPPNGCGNIFQYRRQGDHWIGHVTPPQDGLKSVSWTLRFVSHGVNRPGKISSMAPYPNRKTALQNMHDGGRAECFVRFTDFDDELPKIVRIELNGQVLCTASEYEGSSTTSTRELNMAVSSTTTYKMYESPPLPTRTIPLFDSIDPESFYNQLVTYASVPAPTTAKQTPRPTTTVTRPVAASPGTSWVSNDNPFLKPLTSIKPIVTVDTRHEPVEYECGVEGLVGLQIGGETLPRGRFPWLAALYHDINVDPNKIELSYKCVTTLISARTVITAAHCIYGMTPAQLRVYVGRHDISMHPEKDATLMAVQSVHTHPDFVGNLVPDLDVGLLVFTERVQYSTYVRPICMWTSKTALGIDDSEQTAVAGWGIDANFKPTRFPSTVNVRKVSQEQCLREMVTAKDFLTPRTFCAGNSQGHGPCLGDSGGGLMVLRNNRWFVRGIVSLAQRSGNGCDLSRYVIYCDVARHLGWIERNIVR</sequence>
<keyword evidence="8" id="KW-1015">Disulfide bond</keyword>
<dbReference type="RefSeq" id="XP_023161679.1">
    <property type="nucleotide sequence ID" value="XM_023305911.2"/>
</dbReference>
<dbReference type="FunFam" id="2.40.10.10:FF:000146">
    <property type="entry name" value="Serine protease 53"/>
    <property type="match status" value="1"/>
</dbReference>
<dbReference type="SMART" id="SM00020">
    <property type="entry name" value="Tryp_SPc"/>
    <property type="match status" value="1"/>
</dbReference>
<dbReference type="PROSITE" id="PS00134">
    <property type="entry name" value="TRYPSIN_HIS"/>
    <property type="match status" value="1"/>
</dbReference>
<feature type="domain" description="Peptidase S1" evidence="10">
    <location>
        <begin position="251"/>
        <end position="498"/>
    </location>
</feature>
<keyword evidence="5" id="KW-0378">Hydrolase</keyword>
<evidence type="ECO:0000256" key="6">
    <source>
        <dbReference type="ARBA" id="ARBA00022825"/>
    </source>
</evidence>
<dbReference type="SUPFAM" id="SSF50494">
    <property type="entry name" value="Trypsin-like serine proteases"/>
    <property type="match status" value="1"/>
</dbReference>
<organism evidence="11 12">
    <name type="scientific">Drosophila hydei</name>
    <name type="common">Fruit fly</name>
    <dbReference type="NCBI Taxonomy" id="7224"/>
    <lineage>
        <taxon>Eukaryota</taxon>
        <taxon>Metazoa</taxon>
        <taxon>Ecdysozoa</taxon>
        <taxon>Arthropoda</taxon>
        <taxon>Hexapoda</taxon>
        <taxon>Insecta</taxon>
        <taxon>Pterygota</taxon>
        <taxon>Neoptera</taxon>
        <taxon>Endopterygota</taxon>
        <taxon>Diptera</taxon>
        <taxon>Brachycera</taxon>
        <taxon>Muscomorpha</taxon>
        <taxon>Ephydroidea</taxon>
        <taxon>Drosophilidae</taxon>
        <taxon>Drosophila</taxon>
    </lineage>
</organism>
<feature type="signal peptide" evidence="9">
    <location>
        <begin position="1"/>
        <end position="22"/>
    </location>
</feature>
<dbReference type="InterPro" id="IPR009003">
    <property type="entry name" value="Peptidase_S1_PA"/>
</dbReference>
<dbReference type="GO" id="GO:0006508">
    <property type="term" value="P:proteolysis"/>
    <property type="evidence" value="ECO:0007669"/>
    <property type="project" value="UniProtKB-KW"/>
</dbReference>
<evidence type="ECO:0000256" key="3">
    <source>
        <dbReference type="ARBA" id="ARBA00022670"/>
    </source>
</evidence>
<reference evidence="12" key="1">
    <citation type="submission" date="2025-08" db="UniProtKB">
        <authorList>
            <consortium name="RefSeq"/>
        </authorList>
    </citation>
    <scope>IDENTIFICATION</scope>
    <source>
        <strain evidence="12">15085-1641.00</strain>
        <tissue evidence="12">Whole body</tissue>
    </source>
</reference>
<dbReference type="Pfam" id="PF16030">
    <property type="entry name" value="GD_N"/>
    <property type="match status" value="1"/>
</dbReference>
<dbReference type="PROSITE" id="PS50240">
    <property type="entry name" value="TRYPSIN_DOM"/>
    <property type="match status" value="1"/>
</dbReference>
<proteinExistence type="predicted"/>
<dbReference type="Pfam" id="PF00089">
    <property type="entry name" value="Trypsin"/>
    <property type="match status" value="1"/>
</dbReference>
<dbReference type="KEGG" id="dhe:111593251"/>
<dbReference type="PANTHER" id="PTHR24260:SF143">
    <property type="entry name" value="SERINE PROTEASE GD-LIKE PROTEIN"/>
    <property type="match status" value="1"/>
</dbReference>
<dbReference type="PANTHER" id="PTHR24260">
    <property type="match status" value="1"/>
</dbReference>
<evidence type="ECO:0000256" key="7">
    <source>
        <dbReference type="ARBA" id="ARBA00023145"/>
    </source>
</evidence>
<dbReference type="GO" id="GO:0005576">
    <property type="term" value="C:extracellular region"/>
    <property type="evidence" value="ECO:0007669"/>
    <property type="project" value="UniProtKB-SubCell"/>
</dbReference>
<evidence type="ECO:0000256" key="5">
    <source>
        <dbReference type="ARBA" id="ARBA00022801"/>
    </source>
</evidence>
<dbReference type="OrthoDB" id="238681at2759"/>
<keyword evidence="4 9" id="KW-0732">Signal</keyword>
<dbReference type="InterPro" id="IPR001254">
    <property type="entry name" value="Trypsin_dom"/>
</dbReference>
<dbReference type="GeneID" id="111593251"/>
<name>A0A6J1L9G2_DROHY</name>
<evidence type="ECO:0000256" key="9">
    <source>
        <dbReference type="SAM" id="SignalP"/>
    </source>
</evidence>
<evidence type="ECO:0000313" key="11">
    <source>
        <dbReference type="Proteomes" id="UP000504633"/>
    </source>
</evidence>
<gene>
    <name evidence="12" type="primary">LOC111593251</name>
</gene>
<dbReference type="InterPro" id="IPR018114">
    <property type="entry name" value="TRYPSIN_HIS"/>
</dbReference>
<dbReference type="InterPro" id="IPR031986">
    <property type="entry name" value="GD_N"/>
</dbReference>